<evidence type="ECO:0000313" key="1">
    <source>
        <dbReference type="EMBL" id="AHH94221.1"/>
    </source>
</evidence>
<dbReference type="OrthoDB" id="4953313at2"/>
<name>W5W119_9PSEU</name>
<keyword evidence="2" id="KW-1185">Reference proteome</keyword>
<evidence type="ECO:0008006" key="3">
    <source>
        <dbReference type="Google" id="ProtNLM"/>
    </source>
</evidence>
<gene>
    <name evidence="1" type="ORF">KALB_847</name>
</gene>
<reference evidence="1" key="1">
    <citation type="journal article" date="2014" name="BMC Genomics">
        <title>Complete genome sequence of producer of the glycopeptide antibiotic Aculeximycin Kutzneria albida DSM 43870T, a representative of minor genus of Pseudonocardiaceae.</title>
        <authorList>
            <person name="Rebets Y."/>
            <person name="Tokovenko B."/>
            <person name="Lushchyk I."/>
            <person name="Ruckert C."/>
            <person name="Zaburannyi N."/>
            <person name="Bechthold A."/>
            <person name="Kalinowski J."/>
            <person name="Luzhetskyy A."/>
        </authorList>
    </citation>
    <scope>NUCLEOTIDE SEQUENCE [LARGE SCALE GENOMIC DNA]</scope>
    <source>
        <strain evidence="1">DSM 43870</strain>
    </source>
</reference>
<dbReference type="Pfam" id="PF12691">
    <property type="entry name" value="Phage_tail_terminator_6"/>
    <property type="match status" value="1"/>
</dbReference>
<dbReference type="AlphaFoldDB" id="W5W119"/>
<dbReference type="Proteomes" id="UP000019225">
    <property type="component" value="Chromosome"/>
</dbReference>
<dbReference type="KEGG" id="kal:KALB_847"/>
<dbReference type="eggNOG" id="ENOG5032V67">
    <property type="taxonomic scope" value="Bacteria"/>
</dbReference>
<dbReference type="STRING" id="1449976.KALB_847"/>
<evidence type="ECO:0000313" key="2">
    <source>
        <dbReference type="Proteomes" id="UP000019225"/>
    </source>
</evidence>
<accession>W5W119</accession>
<dbReference type="InterPro" id="IPR024411">
    <property type="entry name" value="Tail_terminator_phage"/>
</dbReference>
<organism evidence="1 2">
    <name type="scientific">Kutzneria albida DSM 43870</name>
    <dbReference type="NCBI Taxonomy" id="1449976"/>
    <lineage>
        <taxon>Bacteria</taxon>
        <taxon>Bacillati</taxon>
        <taxon>Actinomycetota</taxon>
        <taxon>Actinomycetes</taxon>
        <taxon>Pseudonocardiales</taxon>
        <taxon>Pseudonocardiaceae</taxon>
        <taxon>Kutzneria</taxon>
    </lineage>
</organism>
<dbReference type="RefSeq" id="WP_025354479.1">
    <property type="nucleotide sequence ID" value="NZ_CP007155.1"/>
</dbReference>
<dbReference type="EMBL" id="CP007155">
    <property type="protein sequence ID" value="AHH94221.1"/>
    <property type="molecule type" value="Genomic_DNA"/>
</dbReference>
<sequence>MTLLEEFARLLQEFGLGSYQPAGGGTIVLAVPPATPDAVLVLTRAAGLDADSTLPYDTPTVQVRVRGAVKDAVGAEGTAQAVYDALHGLGSRALPGGTWLVLGLATGGGPVYAGRDSADRDQWDVSFRMELHRPVGNRR</sequence>
<proteinExistence type="predicted"/>
<dbReference type="HOGENOM" id="CLU_1842512_0_0_11"/>
<protein>
    <recommendedName>
        <fullName evidence="3">Tail terminator</fullName>
    </recommendedName>
</protein>